<comment type="caution">
    <text evidence="3">The sequence shown here is derived from an EMBL/GenBank/DDBJ whole genome shotgun (WGS) entry which is preliminary data.</text>
</comment>
<dbReference type="EMBL" id="PPSL01000005">
    <property type="protein sequence ID" value="PQJ09788.1"/>
    <property type="molecule type" value="Genomic_DNA"/>
</dbReference>
<evidence type="ECO:0000259" key="2">
    <source>
        <dbReference type="Pfam" id="PF13369"/>
    </source>
</evidence>
<evidence type="ECO:0000313" key="4">
    <source>
        <dbReference type="Proteomes" id="UP000239872"/>
    </source>
</evidence>
<proteinExistence type="inferred from homology"/>
<protein>
    <recommendedName>
        <fullName evidence="2">Protein SirB1 N-terminal domain-containing protein</fullName>
    </recommendedName>
</protein>
<keyword evidence="4" id="KW-1185">Reference proteome</keyword>
<feature type="domain" description="Protein SirB1 N-terminal" evidence="2">
    <location>
        <begin position="119"/>
        <end position="282"/>
    </location>
</feature>
<reference evidence="3 4" key="1">
    <citation type="submission" date="2018-01" db="EMBL/GenBank/DDBJ databases">
        <title>A novel member of the phylum Bacteroidetes isolated from glacier ice.</title>
        <authorList>
            <person name="Liu Q."/>
            <person name="Xin Y.-H."/>
        </authorList>
    </citation>
    <scope>NUCLEOTIDE SEQUENCE [LARGE SCALE GENOMIC DNA]</scope>
    <source>
        <strain evidence="3 4">RB1R16</strain>
    </source>
</reference>
<dbReference type="Proteomes" id="UP000239872">
    <property type="component" value="Unassembled WGS sequence"/>
</dbReference>
<sequence>MLQHNTNKTQREKDYVAIQVNKEVKALLALIDDPDNEVYATVVSKLMNYGPEIIPSLEQLWEVTVDETIQQRIEQLIHEVQFQDLQQDFSEWSRAEQPELLRGAILVARYQYPQLNVAAILAQFDKIRKNVWLELNNYLAPLEQVNVFNSILYSFYKLQGHELSERDPNHFFINKVIESRQGNSYTIGILYLALCEILDIPIFAVDIPRQFIFAYIYMHPDLFAADDDDVFPHHKVQFFVDPIGGAIYSQGDVDTYLRKINATDRELYMNPIMNKKIIWKMLEELCLCYRYKKEDDKAQDIQQLMQLINDDLFDEKEKED</sequence>
<organism evidence="3 4">
    <name type="scientific">Flavipsychrobacter stenotrophus</name>
    <dbReference type="NCBI Taxonomy" id="2077091"/>
    <lineage>
        <taxon>Bacteria</taxon>
        <taxon>Pseudomonadati</taxon>
        <taxon>Bacteroidota</taxon>
        <taxon>Chitinophagia</taxon>
        <taxon>Chitinophagales</taxon>
        <taxon>Chitinophagaceae</taxon>
        <taxon>Flavipsychrobacter</taxon>
    </lineage>
</organism>
<dbReference type="RefSeq" id="WP_105040560.1">
    <property type="nucleotide sequence ID" value="NZ_PPSL01000005.1"/>
</dbReference>
<evidence type="ECO:0000256" key="1">
    <source>
        <dbReference type="ARBA" id="ARBA00007100"/>
    </source>
</evidence>
<name>A0A2S7SSW2_9BACT</name>
<dbReference type="PANTHER" id="PTHR31350">
    <property type="entry name" value="SI:DKEY-261L7.2"/>
    <property type="match status" value="1"/>
</dbReference>
<dbReference type="OrthoDB" id="188084at2"/>
<gene>
    <name evidence="3" type="ORF">CJD36_017835</name>
</gene>
<evidence type="ECO:0000313" key="3">
    <source>
        <dbReference type="EMBL" id="PQJ09788.1"/>
    </source>
</evidence>
<dbReference type="InterPro" id="IPR032698">
    <property type="entry name" value="SirB1_N"/>
</dbReference>
<dbReference type="PANTHER" id="PTHR31350:SF27">
    <property type="entry name" value="HEMIMETHYLATED DNA-BINDING DOMAIN-CONTAINING PROTEIN"/>
    <property type="match status" value="1"/>
</dbReference>
<dbReference type="AlphaFoldDB" id="A0A2S7SSW2"/>
<accession>A0A2S7SSW2</accession>
<comment type="similarity">
    <text evidence="1">Belongs to the UPF0162 family.</text>
</comment>
<dbReference type="Pfam" id="PF13369">
    <property type="entry name" value="Transglut_core2"/>
    <property type="match status" value="1"/>
</dbReference>